<evidence type="ECO:0000259" key="7">
    <source>
        <dbReference type="PROSITE" id="PS51462"/>
    </source>
</evidence>
<dbReference type="SUPFAM" id="SSF55811">
    <property type="entry name" value="Nudix"/>
    <property type="match status" value="1"/>
</dbReference>
<protein>
    <recommendedName>
        <fullName evidence="2">Bis(5'-nucleosyl)-tetraphosphatase [asymmetrical]</fullName>
    </recommendedName>
    <alternativeName>
        <fullName evidence="5">Diadenosine 5',5'''-P1,P4-tetraphosphate asymmetrical hydrolase</fullName>
    </alternativeName>
</protein>
<dbReference type="GO" id="GO:0000166">
    <property type="term" value="F:nucleotide binding"/>
    <property type="evidence" value="ECO:0007669"/>
    <property type="project" value="UniProtKB-KW"/>
</dbReference>
<dbReference type="AlphaFoldDB" id="A0AAU9DEZ2"/>
<dbReference type="InterPro" id="IPR020476">
    <property type="entry name" value="Nudix_hydrolase"/>
</dbReference>
<keyword evidence="9" id="KW-1185">Reference proteome</keyword>
<dbReference type="Pfam" id="PF00293">
    <property type="entry name" value="NUDIX"/>
    <property type="match status" value="1"/>
</dbReference>
<sequence>MTLEISTGAVVYRKHNGTIEYLLEQSVPSHYWGFPKGHVEEGESEQEAAEREIREETGLNVHVDVTGFRQSDEYPLANGNLKRTILFLAEASDDQKIIKQDSEISHLDWFNYEDARATLTYASLRAILRNAHNYLNGR</sequence>
<evidence type="ECO:0000256" key="6">
    <source>
        <dbReference type="RuleBase" id="RU003476"/>
    </source>
</evidence>
<evidence type="ECO:0000313" key="8">
    <source>
        <dbReference type="EMBL" id="BDR59477.1"/>
    </source>
</evidence>
<organism evidence="8 9">
    <name type="scientific">Xylocopilactobacillus apicola</name>
    <dbReference type="NCBI Taxonomy" id="2932184"/>
    <lineage>
        <taxon>Bacteria</taxon>
        <taxon>Bacillati</taxon>
        <taxon>Bacillota</taxon>
        <taxon>Bacilli</taxon>
        <taxon>Lactobacillales</taxon>
        <taxon>Lactobacillaceae</taxon>
        <taxon>Xylocopilactobacillus</taxon>
    </lineage>
</organism>
<dbReference type="InterPro" id="IPR003565">
    <property type="entry name" value="Tetra_PHTase"/>
</dbReference>
<name>A0AAU9DEZ2_9LACO</name>
<keyword evidence="3" id="KW-0547">Nucleotide-binding</keyword>
<dbReference type="CDD" id="cd03428">
    <property type="entry name" value="NUDIX_Ap4A_Nudt2"/>
    <property type="match status" value="1"/>
</dbReference>
<dbReference type="Gene3D" id="3.90.79.10">
    <property type="entry name" value="Nucleoside Triphosphate Pyrophosphohydrolase"/>
    <property type="match status" value="1"/>
</dbReference>
<dbReference type="InterPro" id="IPR020084">
    <property type="entry name" value="NUDIX_hydrolase_CS"/>
</dbReference>
<feature type="domain" description="Nudix hydrolase" evidence="7">
    <location>
        <begin position="2"/>
        <end position="133"/>
    </location>
</feature>
<evidence type="ECO:0000256" key="2">
    <source>
        <dbReference type="ARBA" id="ARBA00018911"/>
    </source>
</evidence>
<dbReference type="InterPro" id="IPR000086">
    <property type="entry name" value="NUDIX_hydrolase_dom"/>
</dbReference>
<dbReference type="PANTHER" id="PTHR21340:SF0">
    <property type="entry name" value="BIS(5'-NUCLEOSYL)-TETRAPHOSPHATASE [ASYMMETRICAL]"/>
    <property type="match status" value="1"/>
</dbReference>
<dbReference type="PROSITE" id="PS51462">
    <property type="entry name" value="NUDIX"/>
    <property type="match status" value="1"/>
</dbReference>
<evidence type="ECO:0000256" key="5">
    <source>
        <dbReference type="ARBA" id="ARBA00032644"/>
    </source>
</evidence>
<dbReference type="PRINTS" id="PR00502">
    <property type="entry name" value="NUDIXFAMILY"/>
</dbReference>
<keyword evidence="4 6" id="KW-0378">Hydrolase</keyword>
<dbReference type="PROSITE" id="PS00893">
    <property type="entry name" value="NUDIX_BOX"/>
    <property type="match status" value="1"/>
</dbReference>
<comment type="similarity">
    <text evidence="1 6">Belongs to the Nudix hydrolase family.</text>
</comment>
<reference evidence="8 9" key="1">
    <citation type="journal article" date="2023" name="Microbiol. Spectr.">
        <title>Symbiosis of Carpenter Bees with Uncharacterized Lactic Acid Bacteria Showing NAD Auxotrophy.</title>
        <authorList>
            <person name="Kawasaki S."/>
            <person name="Ozawa K."/>
            <person name="Mori T."/>
            <person name="Yamamoto A."/>
            <person name="Ito M."/>
            <person name="Ohkuma M."/>
            <person name="Sakamoto M."/>
            <person name="Matsutani M."/>
        </authorList>
    </citation>
    <scope>NUCLEOTIDE SEQUENCE [LARGE SCALE GENOMIC DNA]</scope>
    <source>
        <strain evidence="8 9">XA3</strain>
    </source>
</reference>
<evidence type="ECO:0000313" key="9">
    <source>
        <dbReference type="Proteomes" id="UP001321861"/>
    </source>
</evidence>
<dbReference type="RefSeq" id="WP_317635268.1">
    <property type="nucleotide sequence ID" value="NZ_AP026802.1"/>
</dbReference>
<gene>
    <name evidence="8" type="ORF">XA3_19180</name>
</gene>
<dbReference type="GO" id="GO:0006754">
    <property type="term" value="P:ATP biosynthetic process"/>
    <property type="evidence" value="ECO:0007669"/>
    <property type="project" value="TreeGrafter"/>
</dbReference>
<dbReference type="PANTHER" id="PTHR21340">
    <property type="entry name" value="DIADENOSINE 5,5-P1,P4-TETRAPHOSPHATE PYROPHOSPHOHYDROLASE MUTT"/>
    <property type="match status" value="1"/>
</dbReference>
<dbReference type="Proteomes" id="UP001321861">
    <property type="component" value="Chromosome"/>
</dbReference>
<evidence type="ECO:0000256" key="1">
    <source>
        <dbReference type="ARBA" id="ARBA00005582"/>
    </source>
</evidence>
<accession>A0AAU9DEZ2</accession>
<proteinExistence type="inferred from homology"/>
<evidence type="ECO:0000256" key="4">
    <source>
        <dbReference type="ARBA" id="ARBA00022801"/>
    </source>
</evidence>
<dbReference type="InterPro" id="IPR015797">
    <property type="entry name" value="NUDIX_hydrolase-like_dom_sf"/>
</dbReference>
<dbReference type="GO" id="GO:0004081">
    <property type="term" value="F:bis(5'-nucleosyl)-tetraphosphatase (asymmetrical) activity"/>
    <property type="evidence" value="ECO:0007669"/>
    <property type="project" value="TreeGrafter"/>
</dbReference>
<dbReference type="InterPro" id="IPR051325">
    <property type="entry name" value="Nudix_hydrolase_domain"/>
</dbReference>
<dbReference type="EMBL" id="AP026802">
    <property type="protein sequence ID" value="BDR59477.1"/>
    <property type="molecule type" value="Genomic_DNA"/>
</dbReference>
<dbReference type="KEGG" id="xap:XA3_19180"/>
<evidence type="ECO:0000256" key="3">
    <source>
        <dbReference type="ARBA" id="ARBA00022741"/>
    </source>
</evidence>
<dbReference type="GO" id="GO:0006167">
    <property type="term" value="P:AMP biosynthetic process"/>
    <property type="evidence" value="ECO:0007669"/>
    <property type="project" value="TreeGrafter"/>
</dbReference>